<dbReference type="Proteomes" id="UP001141166">
    <property type="component" value="Unassembled WGS sequence"/>
</dbReference>
<protein>
    <submittedName>
        <fullName evidence="1">Uncharacterized protein</fullName>
    </submittedName>
</protein>
<name>A0A9X3XVX4_ENTFC</name>
<reference evidence="1" key="1">
    <citation type="submission" date="2022-05" db="EMBL/GenBank/DDBJ databases">
        <title>Draft genome sequences of Clostridium perfringens strains isolated from Peru.</title>
        <authorList>
            <person name="Hurtado R."/>
            <person name="Lima L."/>
            <person name="Sousa T."/>
            <person name="Jaiswal A.K."/>
            <person name="Tiwari S."/>
            <person name="Maturrano L."/>
            <person name="Brenig B."/>
            <person name="Azevedo V."/>
        </authorList>
    </citation>
    <scope>NUCLEOTIDE SEQUENCE</scope>
    <source>
        <strain evidence="1">CP4</strain>
    </source>
</reference>
<dbReference type="RefSeq" id="WP_272471421.1">
    <property type="nucleotide sequence ID" value="NZ_JAMWMK010000012.1"/>
</dbReference>
<gene>
    <name evidence="1" type="ORF">M3X98_08525</name>
</gene>
<organism evidence="1 2">
    <name type="scientific">Enterococcus faecium</name>
    <name type="common">Streptococcus faecium</name>
    <dbReference type="NCBI Taxonomy" id="1352"/>
    <lineage>
        <taxon>Bacteria</taxon>
        <taxon>Bacillati</taxon>
        <taxon>Bacillota</taxon>
        <taxon>Bacilli</taxon>
        <taxon>Lactobacillales</taxon>
        <taxon>Enterococcaceae</taxon>
        <taxon>Enterococcus</taxon>
    </lineage>
</organism>
<accession>A0A9X3XVX4</accession>
<evidence type="ECO:0000313" key="2">
    <source>
        <dbReference type="Proteomes" id="UP001141166"/>
    </source>
</evidence>
<dbReference type="EMBL" id="JAMWMK010000012">
    <property type="protein sequence ID" value="MDC4248100.1"/>
    <property type="molecule type" value="Genomic_DNA"/>
</dbReference>
<dbReference type="AlphaFoldDB" id="A0A9X3XVX4"/>
<comment type="caution">
    <text evidence="1">The sequence shown here is derived from an EMBL/GenBank/DDBJ whole genome shotgun (WGS) entry which is preliminary data.</text>
</comment>
<evidence type="ECO:0000313" key="1">
    <source>
        <dbReference type="EMBL" id="MDC4248100.1"/>
    </source>
</evidence>
<proteinExistence type="predicted"/>
<sequence length="67" mass="7316">MAYVVKAMCYLDPDGNGTASKTEAFRYDSKEMACLAAKVSNGEVIEILTPASRPKETKANQAWMKGK</sequence>